<dbReference type="Pfam" id="PF00578">
    <property type="entry name" value="AhpC-TSA"/>
    <property type="match status" value="1"/>
</dbReference>
<dbReference type="EC" id="1.11.1.29" evidence="10"/>
<dbReference type="OrthoDB" id="9812811at2"/>
<dbReference type="InterPro" id="IPR050455">
    <property type="entry name" value="Tpx_Peroxidase_subfamily"/>
</dbReference>
<comment type="subunit">
    <text evidence="9">Homodimer. Forms both dimers and octamers; a tightly-associated dimer and a ring-like octamer.</text>
</comment>
<keyword evidence="3" id="KW-0560">Oxidoreductase</keyword>
<comment type="function">
    <text evidence="7">Thiol-specific peroxidase that catalyzes the reduction of hydrogen peroxide and organic hydroperoxides to water and alcohols, respectively. Plays a role in cell protection against oxidative stress by detoxifying peroxides. May represent an important antioxidant defense against cytotoxic peroxides, especially peroxynitrite, which can be formed by activated macrophages during infection.</text>
</comment>
<organism evidence="16 17">
    <name type="scientific">Jiangella ureilytica</name>
    <dbReference type="NCBI Taxonomy" id="2530374"/>
    <lineage>
        <taxon>Bacteria</taxon>
        <taxon>Bacillati</taxon>
        <taxon>Actinomycetota</taxon>
        <taxon>Actinomycetes</taxon>
        <taxon>Jiangellales</taxon>
        <taxon>Jiangellaceae</taxon>
        <taxon>Jiangella</taxon>
    </lineage>
</organism>
<dbReference type="RefSeq" id="WP_131979376.1">
    <property type="nucleotide sequence ID" value="NZ_SMKL01000006.1"/>
</dbReference>
<dbReference type="InterPro" id="IPR036249">
    <property type="entry name" value="Thioredoxin-like_sf"/>
</dbReference>
<dbReference type="FunFam" id="3.40.30.10:FF:000118">
    <property type="entry name" value="Peroxiredoxin AhpE"/>
    <property type="match status" value="1"/>
</dbReference>
<evidence type="ECO:0000256" key="7">
    <source>
        <dbReference type="ARBA" id="ARBA00056930"/>
    </source>
</evidence>
<protein>
    <recommendedName>
        <fullName evidence="11">Alkyl hydroperoxide reductase E</fullName>
        <ecNumber evidence="10">1.11.1.29</ecNumber>
    </recommendedName>
    <alternativeName>
        <fullName evidence="12">Mycoredoxin-dependent peroxiredoxin</fullName>
    </alternativeName>
    <alternativeName>
        <fullName evidence="13">Peroxiredoxin AhpE</fullName>
    </alternativeName>
    <alternativeName>
        <fullName evidence="5">Thioredoxin peroxidase</fullName>
    </alternativeName>
</protein>
<dbReference type="InterPro" id="IPR000866">
    <property type="entry name" value="AhpC/TSA"/>
</dbReference>
<comment type="caution">
    <text evidence="16">The sequence shown here is derived from an EMBL/GenBank/DDBJ whole genome shotgun (WGS) entry which is preliminary data.</text>
</comment>
<dbReference type="PROSITE" id="PS51352">
    <property type="entry name" value="THIOREDOXIN_2"/>
    <property type="match status" value="1"/>
</dbReference>
<evidence type="ECO:0000313" key="16">
    <source>
        <dbReference type="EMBL" id="TDC53933.1"/>
    </source>
</evidence>
<evidence type="ECO:0000256" key="12">
    <source>
        <dbReference type="ARBA" id="ARBA00082991"/>
    </source>
</evidence>
<evidence type="ECO:0000256" key="1">
    <source>
        <dbReference type="ARBA" id="ARBA00022559"/>
    </source>
</evidence>
<evidence type="ECO:0000256" key="10">
    <source>
        <dbReference type="ARBA" id="ARBA00067009"/>
    </source>
</evidence>
<dbReference type="InterPro" id="IPR013766">
    <property type="entry name" value="Thioredoxin_domain"/>
</dbReference>
<dbReference type="Gene3D" id="3.40.30.10">
    <property type="entry name" value="Glutaredoxin"/>
    <property type="match status" value="1"/>
</dbReference>
<evidence type="ECO:0000256" key="3">
    <source>
        <dbReference type="ARBA" id="ARBA00023002"/>
    </source>
</evidence>
<comment type="similarity">
    <text evidence="8">Belongs to the peroxiredoxin family. AhpE subfamily.</text>
</comment>
<dbReference type="PANTHER" id="PTHR43110">
    <property type="entry name" value="THIOL PEROXIDASE"/>
    <property type="match status" value="1"/>
</dbReference>
<keyword evidence="1" id="KW-0575">Peroxidase</keyword>
<gene>
    <name evidence="16" type="ORF">E1212_03840</name>
</gene>
<keyword evidence="17" id="KW-1185">Reference proteome</keyword>
<evidence type="ECO:0000256" key="14">
    <source>
        <dbReference type="PIRSR" id="PIRSR000239-1"/>
    </source>
</evidence>
<evidence type="ECO:0000256" key="9">
    <source>
        <dbReference type="ARBA" id="ARBA00065226"/>
    </source>
</evidence>
<sequence>MSLVGAQAPDFELPDQHGSAVRLSSLRGRPVVLAFFPFAFTEVCTGELTAIRDSLIPAVGSGTHVVAVSCDSMFSLRVFADTAGLDFPLVSDFWPHGAVASAYGVFDHERGCAVRGTFVVDTGGTVRWNVVNALPDARDVDDYRRVLSSLGTA</sequence>
<reference evidence="16 17" key="1">
    <citation type="submission" date="2019-02" db="EMBL/GenBank/DDBJ databases">
        <title>Draft genome sequences of novel Actinobacteria.</title>
        <authorList>
            <person name="Sahin N."/>
            <person name="Ay H."/>
            <person name="Saygin H."/>
        </authorList>
    </citation>
    <scope>NUCLEOTIDE SEQUENCE [LARGE SCALE GENOMIC DNA]</scope>
    <source>
        <strain evidence="16 17">KC603</strain>
    </source>
</reference>
<dbReference type="PANTHER" id="PTHR43110:SF1">
    <property type="entry name" value="THIOL PEROXIDASE"/>
    <property type="match status" value="1"/>
</dbReference>
<feature type="domain" description="Thioredoxin" evidence="15">
    <location>
        <begin position="2"/>
        <end position="152"/>
    </location>
</feature>
<dbReference type="CDD" id="cd03018">
    <property type="entry name" value="PRX_AhpE_like"/>
    <property type="match status" value="1"/>
</dbReference>
<comment type="catalytic activity">
    <reaction evidence="6">
        <text>[mycoredoxin]-L-dithiol + a hydroperoxide = [mycoredoxin]-L-disulfide + an alcohol + H2O</text>
        <dbReference type="Rhea" id="RHEA:62640"/>
        <dbReference type="Rhea" id="RHEA-COMP:16137"/>
        <dbReference type="Rhea" id="RHEA-COMP:16138"/>
        <dbReference type="ChEBI" id="CHEBI:15377"/>
        <dbReference type="ChEBI" id="CHEBI:29950"/>
        <dbReference type="ChEBI" id="CHEBI:30879"/>
        <dbReference type="ChEBI" id="CHEBI:35924"/>
        <dbReference type="ChEBI" id="CHEBI:50058"/>
        <dbReference type="EC" id="1.11.1.29"/>
    </reaction>
</comment>
<proteinExistence type="inferred from homology"/>
<dbReference type="InterPro" id="IPR024706">
    <property type="entry name" value="Peroxiredoxin_AhpC-typ"/>
</dbReference>
<dbReference type="Proteomes" id="UP000295621">
    <property type="component" value="Unassembled WGS sequence"/>
</dbReference>
<evidence type="ECO:0000256" key="8">
    <source>
        <dbReference type="ARBA" id="ARBA00060973"/>
    </source>
</evidence>
<dbReference type="AlphaFoldDB" id="A0A4R4RYX8"/>
<evidence type="ECO:0000256" key="5">
    <source>
        <dbReference type="ARBA" id="ARBA00032824"/>
    </source>
</evidence>
<evidence type="ECO:0000256" key="11">
    <source>
        <dbReference type="ARBA" id="ARBA00068979"/>
    </source>
</evidence>
<dbReference type="GO" id="GO:0004601">
    <property type="term" value="F:peroxidase activity"/>
    <property type="evidence" value="ECO:0007669"/>
    <property type="project" value="UniProtKB-KW"/>
</dbReference>
<accession>A0A4R4RYX8</accession>
<name>A0A4R4RYX8_9ACTN</name>
<evidence type="ECO:0000256" key="2">
    <source>
        <dbReference type="ARBA" id="ARBA00022862"/>
    </source>
</evidence>
<evidence type="ECO:0000256" key="6">
    <source>
        <dbReference type="ARBA" id="ARBA00052774"/>
    </source>
</evidence>
<dbReference type="SUPFAM" id="SSF52833">
    <property type="entry name" value="Thioredoxin-like"/>
    <property type="match status" value="1"/>
</dbReference>
<dbReference type="EMBL" id="SMKL01000006">
    <property type="protein sequence ID" value="TDC53933.1"/>
    <property type="molecule type" value="Genomic_DNA"/>
</dbReference>
<feature type="active site" description="Cysteine sulfenic acid (-SOH) intermediate; for peroxidase activity" evidence="14">
    <location>
        <position position="44"/>
    </location>
</feature>
<keyword evidence="2" id="KW-0049">Antioxidant</keyword>
<evidence type="ECO:0000259" key="15">
    <source>
        <dbReference type="PROSITE" id="PS51352"/>
    </source>
</evidence>
<dbReference type="PIRSF" id="PIRSF000239">
    <property type="entry name" value="AHPC"/>
    <property type="match status" value="1"/>
</dbReference>
<keyword evidence="4" id="KW-0676">Redox-active center</keyword>
<evidence type="ECO:0000313" key="17">
    <source>
        <dbReference type="Proteomes" id="UP000295621"/>
    </source>
</evidence>
<evidence type="ECO:0000256" key="13">
    <source>
        <dbReference type="ARBA" id="ARBA00083736"/>
    </source>
</evidence>
<evidence type="ECO:0000256" key="4">
    <source>
        <dbReference type="ARBA" id="ARBA00023284"/>
    </source>
</evidence>